<sequence>MAAVVALFPIRLNYLSYDSLFILRFWPPRPLAVPRPSGPFVLCFFDFRFAGMFDSLVSDGLHPRGPVRVDVWVGVVVIYTLLVAQLNVCLK</sequence>
<comment type="caution">
    <text evidence="2">The sequence shown here is derived from an EMBL/GenBank/DDBJ whole genome shotgun (WGS) entry which is preliminary data.</text>
</comment>
<organism evidence="2 3">
    <name type="scientific">Grifola frondosa</name>
    <name type="common">Maitake</name>
    <name type="synonym">Polyporus frondosus</name>
    <dbReference type="NCBI Taxonomy" id="5627"/>
    <lineage>
        <taxon>Eukaryota</taxon>
        <taxon>Fungi</taxon>
        <taxon>Dikarya</taxon>
        <taxon>Basidiomycota</taxon>
        <taxon>Agaricomycotina</taxon>
        <taxon>Agaricomycetes</taxon>
        <taxon>Polyporales</taxon>
        <taxon>Grifolaceae</taxon>
        <taxon>Grifola</taxon>
    </lineage>
</organism>
<protein>
    <submittedName>
        <fullName evidence="2">Uncharacterized protein</fullName>
    </submittedName>
</protein>
<accession>A0A1C7M0M7</accession>
<evidence type="ECO:0000313" key="2">
    <source>
        <dbReference type="EMBL" id="OBZ70017.1"/>
    </source>
</evidence>
<evidence type="ECO:0000256" key="1">
    <source>
        <dbReference type="SAM" id="Phobius"/>
    </source>
</evidence>
<dbReference type="Proteomes" id="UP000092993">
    <property type="component" value="Unassembled WGS sequence"/>
</dbReference>
<keyword evidence="1" id="KW-0812">Transmembrane</keyword>
<name>A0A1C7M0M7_GRIFR</name>
<dbReference type="AlphaFoldDB" id="A0A1C7M0M7"/>
<keyword evidence="1" id="KW-0472">Membrane</keyword>
<keyword evidence="1" id="KW-1133">Transmembrane helix</keyword>
<evidence type="ECO:0000313" key="3">
    <source>
        <dbReference type="Proteomes" id="UP000092993"/>
    </source>
</evidence>
<reference evidence="2 3" key="1">
    <citation type="submission" date="2016-03" db="EMBL/GenBank/DDBJ databases">
        <title>Whole genome sequencing of Grifola frondosa 9006-11.</title>
        <authorList>
            <person name="Min B."/>
            <person name="Park H."/>
            <person name="Kim J.-G."/>
            <person name="Cho H."/>
            <person name="Oh Y.-L."/>
            <person name="Kong W.-S."/>
            <person name="Choi I.-G."/>
        </authorList>
    </citation>
    <scope>NUCLEOTIDE SEQUENCE [LARGE SCALE GENOMIC DNA]</scope>
    <source>
        <strain evidence="2 3">9006-11</strain>
    </source>
</reference>
<feature type="transmembrane region" description="Helical" evidence="1">
    <location>
        <begin position="71"/>
        <end position="90"/>
    </location>
</feature>
<dbReference type="EMBL" id="LUGG01000014">
    <property type="protein sequence ID" value="OBZ70017.1"/>
    <property type="molecule type" value="Genomic_DNA"/>
</dbReference>
<keyword evidence="3" id="KW-1185">Reference proteome</keyword>
<gene>
    <name evidence="2" type="ORF">A0H81_09789</name>
</gene>
<proteinExistence type="predicted"/>